<name>A0A5E4XR45_9BURK</name>
<evidence type="ECO:0000313" key="3">
    <source>
        <dbReference type="EMBL" id="VVE38800.1"/>
    </source>
</evidence>
<dbReference type="InterPro" id="IPR051781">
    <property type="entry name" value="Metallo-dep_Hydrolase"/>
</dbReference>
<dbReference type="Gene3D" id="3.20.20.140">
    <property type="entry name" value="Metal-dependent hydrolases"/>
    <property type="match status" value="1"/>
</dbReference>
<keyword evidence="4" id="KW-1185">Reference proteome</keyword>
<sequence length="420" mass="44575">MSGMVFEDVRVFDGSANLPFPAQVRVEGNRITAVAPAGAPSVTRPGDVVHACGGATLMPGLVEAHAHLSWPSSVERFVPGMSLPVEELVLTTARNARILLDHGFTSAYSAGALNKRVEVALADQINTGGMPGPRLVASSIERTPPVAEDEKELSPGEVDEHGKGPEAVRAFVRGCAEMGARSVKFLLSGEDALQPGASQLLLYTEDEAKAAGDAAREHGVWLAAHAQAADAVKMALRNGFRVLYHCTYADDEALDMLAAARDDIFVAPAIGIIQATLDANPPPHFDMSHMKRSAAEVKARQQKLIPALRARGVRILPGGDYGFPFNPNGRNARDLALFVEWFGYTPAQALHAATALGGELMGMGHELGRIATGYLADLLIVDGDPCQDVTLLQDKQRLLGIMKDGRFHKTPAGFSPAVAA</sequence>
<dbReference type="InterPro" id="IPR006680">
    <property type="entry name" value="Amidohydro-rel"/>
</dbReference>
<protein>
    <submittedName>
        <fullName evidence="3">Peptidase M38</fullName>
    </submittedName>
</protein>
<dbReference type="GO" id="GO:0016810">
    <property type="term" value="F:hydrolase activity, acting on carbon-nitrogen (but not peptide) bonds"/>
    <property type="evidence" value="ECO:0007669"/>
    <property type="project" value="InterPro"/>
</dbReference>
<evidence type="ECO:0000259" key="2">
    <source>
        <dbReference type="Pfam" id="PF01979"/>
    </source>
</evidence>
<dbReference type="SUPFAM" id="SSF51338">
    <property type="entry name" value="Composite domain of metallo-dependent hydrolases"/>
    <property type="match status" value="1"/>
</dbReference>
<organism evidence="3 4">
    <name type="scientific">Pandoraea morbifera</name>
    <dbReference type="NCBI Taxonomy" id="2508300"/>
    <lineage>
        <taxon>Bacteria</taxon>
        <taxon>Pseudomonadati</taxon>
        <taxon>Pseudomonadota</taxon>
        <taxon>Betaproteobacteria</taxon>
        <taxon>Burkholderiales</taxon>
        <taxon>Burkholderiaceae</taxon>
        <taxon>Pandoraea</taxon>
    </lineage>
</organism>
<dbReference type="PANTHER" id="PTHR43135:SF3">
    <property type="entry name" value="ALPHA-D-RIBOSE 1-METHYLPHOSPHONATE 5-TRIPHOSPHATE DIPHOSPHATASE"/>
    <property type="match status" value="1"/>
</dbReference>
<dbReference type="InterPro" id="IPR032466">
    <property type="entry name" value="Metal_Hydrolase"/>
</dbReference>
<dbReference type="Pfam" id="PF01979">
    <property type="entry name" value="Amidohydro_1"/>
    <property type="match status" value="1"/>
</dbReference>
<proteinExistence type="predicted"/>
<evidence type="ECO:0000313" key="4">
    <source>
        <dbReference type="Proteomes" id="UP000368474"/>
    </source>
</evidence>
<feature type="region of interest" description="Disordered" evidence="1">
    <location>
        <begin position="143"/>
        <end position="163"/>
    </location>
</feature>
<dbReference type="Gene3D" id="2.30.40.10">
    <property type="entry name" value="Urease, subunit C, domain 1"/>
    <property type="match status" value="1"/>
</dbReference>
<evidence type="ECO:0000256" key="1">
    <source>
        <dbReference type="SAM" id="MobiDB-lite"/>
    </source>
</evidence>
<feature type="compositionally biased region" description="Basic and acidic residues" evidence="1">
    <location>
        <begin position="152"/>
        <end position="163"/>
    </location>
</feature>
<dbReference type="SUPFAM" id="SSF51556">
    <property type="entry name" value="Metallo-dependent hydrolases"/>
    <property type="match status" value="1"/>
</dbReference>
<dbReference type="PANTHER" id="PTHR43135">
    <property type="entry name" value="ALPHA-D-RIBOSE 1-METHYLPHOSPHONATE 5-TRIPHOSPHATE DIPHOSPHATASE"/>
    <property type="match status" value="1"/>
</dbReference>
<dbReference type="InterPro" id="IPR011059">
    <property type="entry name" value="Metal-dep_hydrolase_composite"/>
</dbReference>
<gene>
    <name evidence="3" type="ORF">PMO31116_04006</name>
</gene>
<feature type="domain" description="Amidohydrolase-related" evidence="2">
    <location>
        <begin position="56"/>
        <end position="406"/>
    </location>
</feature>
<dbReference type="RefSeq" id="WP_150568188.1">
    <property type="nucleotide sequence ID" value="NZ_CABPSD010000014.1"/>
</dbReference>
<reference evidence="3 4" key="1">
    <citation type="submission" date="2019-08" db="EMBL/GenBank/DDBJ databases">
        <authorList>
            <person name="Peeters C."/>
        </authorList>
    </citation>
    <scope>NUCLEOTIDE SEQUENCE [LARGE SCALE GENOMIC DNA]</scope>
    <source>
        <strain evidence="3 4">LMG 31116</strain>
    </source>
</reference>
<dbReference type="AlphaFoldDB" id="A0A5E4XR45"/>
<dbReference type="Proteomes" id="UP000368474">
    <property type="component" value="Unassembled WGS sequence"/>
</dbReference>
<dbReference type="EMBL" id="CABPSD010000014">
    <property type="protein sequence ID" value="VVE38800.1"/>
    <property type="molecule type" value="Genomic_DNA"/>
</dbReference>
<accession>A0A5E4XR45</accession>